<comment type="similarity">
    <text evidence="2">Belongs to the bacterial flagellin family.</text>
</comment>
<dbReference type="OrthoDB" id="9758307at2"/>
<feature type="coiled-coil region" evidence="4">
    <location>
        <begin position="254"/>
        <end position="281"/>
    </location>
</feature>
<dbReference type="Proteomes" id="UP000180254">
    <property type="component" value="Unassembled WGS sequence"/>
</dbReference>
<evidence type="ECO:0000256" key="2">
    <source>
        <dbReference type="ARBA" id="ARBA00005709"/>
    </source>
</evidence>
<evidence type="ECO:0000256" key="4">
    <source>
        <dbReference type="SAM" id="Coils"/>
    </source>
</evidence>
<reference evidence="7 8" key="1">
    <citation type="submission" date="2016-09" db="EMBL/GenBank/DDBJ databases">
        <title>Genome sequence of Eubacterium angustum.</title>
        <authorList>
            <person name="Poehlein A."/>
            <person name="Daniel R."/>
        </authorList>
    </citation>
    <scope>NUCLEOTIDE SEQUENCE [LARGE SCALE GENOMIC DNA]</scope>
    <source>
        <strain evidence="7 8">DSM 1989</strain>
    </source>
</reference>
<feature type="domain" description="Flagellin C-terminal" evidence="6">
    <location>
        <begin position="259"/>
        <end position="328"/>
    </location>
</feature>
<feature type="domain" description="Flagellin N-terminal" evidence="5">
    <location>
        <begin position="4"/>
        <end position="139"/>
    </location>
</feature>
<dbReference type="GO" id="GO:0071973">
    <property type="term" value="P:bacterial-type flagellum-dependent cell motility"/>
    <property type="evidence" value="ECO:0007669"/>
    <property type="project" value="InterPro"/>
</dbReference>
<dbReference type="STRING" id="39480.EUAN_17300"/>
<evidence type="ECO:0000313" key="7">
    <source>
        <dbReference type="EMBL" id="OHW61966.1"/>
    </source>
</evidence>
<accession>A0A1S1V5Q1</accession>
<dbReference type="PANTHER" id="PTHR42792">
    <property type="entry name" value="FLAGELLIN"/>
    <property type="match status" value="1"/>
</dbReference>
<dbReference type="Pfam" id="PF00669">
    <property type="entry name" value="Flagellin_N"/>
    <property type="match status" value="1"/>
</dbReference>
<dbReference type="PANTHER" id="PTHR42792:SF1">
    <property type="entry name" value="FLAGELLAR HOOK-ASSOCIATED PROTEIN 3"/>
    <property type="match status" value="1"/>
</dbReference>
<evidence type="ECO:0000259" key="5">
    <source>
        <dbReference type="Pfam" id="PF00669"/>
    </source>
</evidence>
<keyword evidence="4" id="KW-0175">Coiled coil</keyword>
<dbReference type="RefSeq" id="WP_071063661.1">
    <property type="nucleotide sequence ID" value="NZ_MKIE01000006.1"/>
</dbReference>
<dbReference type="InterPro" id="IPR013384">
    <property type="entry name" value="Flagell_FlgL"/>
</dbReference>
<evidence type="ECO:0000259" key="6">
    <source>
        <dbReference type="Pfam" id="PF00700"/>
    </source>
</evidence>
<dbReference type="NCBIfam" id="TIGR02550">
    <property type="entry name" value="flagell_flgL"/>
    <property type="match status" value="1"/>
</dbReference>
<keyword evidence="7" id="KW-0966">Cell projection</keyword>
<sequence>MRITNGMMSKNLLNNLQLNMKRMSRLNEQAASGKLFDRPSDAPVAMAKSLKLYTDVSRVNQYERNLRDAQSWLHSTEDALHEVGEILHRARELAVDMANGTKTESDTQKAAEEIKQLKDQLIKLANTTHAGRSIFTGFQTDKKLLNDDGTYDINLGKDASGALINEVSVYNVGVAESMEINMLGSRLFGVVDDTAPNTKDVLPTGEATKLDVAKNEKSHFINVFDHLISAMGLDGGDGSVGGNGIENKFDQTKISSLIGNIDELKENALTLRAEVGAKTNRLEMTSKRLSSEELNFTTVLSENEDVDEAEIIMKFKMAEAVYNASLAMGGKTIQPTLVDFLR</sequence>
<dbReference type="InterPro" id="IPR046358">
    <property type="entry name" value="Flagellin_C"/>
</dbReference>
<gene>
    <name evidence="7" type="primary">flgL</name>
    <name evidence="7" type="ORF">EUAN_17300</name>
</gene>
<evidence type="ECO:0000313" key="8">
    <source>
        <dbReference type="Proteomes" id="UP000180254"/>
    </source>
</evidence>
<organism evidence="7 8">
    <name type="scientific">Andreesenia angusta</name>
    <dbReference type="NCBI Taxonomy" id="39480"/>
    <lineage>
        <taxon>Bacteria</taxon>
        <taxon>Bacillati</taxon>
        <taxon>Bacillota</taxon>
        <taxon>Tissierellia</taxon>
        <taxon>Tissierellales</taxon>
        <taxon>Gottschalkiaceae</taxon>
        <taxon>Andreesenia</taxon>
    </lineage>
</organism>
<dbReference type="InterPro" id="IPR001492">
    <property type="entry name" value="Flagellin"/>
</dbReference>
<dbReference type="AlphaFoldDB" id="A0A1S1V5Q1"/>
<dbReference type="Gene3D" id="1.20.1330.10">
    <property type="entry name" value="f41 fragment of flagellin, N-terminal domain"/>
    <property type="match status" value="1"/>
</dbReference>
<evidence type="ECO:0000256" key="3">
    <source>
        <dbReference type="ARBA" id="ARBA00023143"/>
    </source>
</evidence>
<dbReference type="Pfam" id="PF00700">
    <property type="entry name" value="Flagellin_C"/>
    <property type="match status" value="1"/>
</dbReference>
<name>A0A1S1V5Q1_9FIRM</name>
<protein>
    <submittedName>
        <fullName evidence="7">Flagellar hook-associated protein 3</fullName>
    </submittedName>
</protein>
<comment type="subcellular location">
    <subcellularLocation>
        <location evidence="1">Bacterial flagellum</location>
    </subcellularLocation>
</comment>
<keyword evidence="7" id="KW-0282">Flagellum</keyword>
<dbReference type="SUPFAM" id="SSF64518">
    <property type="entry name" value="Phase 1 flagellin"/>
    <property type="match status" value="1"/>
</dbReference>
<dbReference type="InterPro" id="IPR001029">
    <property type="entry name" value="Flagellin_N"/>
</dbReference>
<keyword evidence="3" id="KW-0975">Bacterial flagellum</keyword>
<evidence type="ECO:0000256" key="1">
    <source>
        <dbReference type="ARBA" id="ARBA00004365"/>
    </source>
</evidence>
<keyword evidence="7" id="KW-0969">Cilium</keyword>
<dbReference type="GO" id="GO:0005198">
    <property type="term" value="F:structural molecule activity"/>
    <property type="evidence" value="ECO:0007669"/>
    <property type="project" value="InterPro"/>
</dbReference>
<dbReference type="EMBL" id="MKIE01000006">
    <property type="protein sequence ID" value="OHW61966.1"/>
    <property type="molecule type" value="Genomic_DNA"/>
</dbReference>
<dbReference type="GO" id="GO:0009424">
    <property type="term" value="C:bacterial-type flagellum hook"/>
    <property type="evidence" value="ECO:0007669"/>
    <property type="project" value="InterPro"/>
</dbReference>
<keyword evidence="8" id="KW-1185">Reference proteome</keyword>
<proteinExistence type="inferred from homology"/>
<comment type="caution">
    <text evidence="7">The sequence shown here is derived from an EMBL/GenBank/DDBJ whole genome shotgun (WGS) entry which is preliminary data.</text>
</comment>